<dbReference type="SUPFAM" id="SSF53098">
    <property type="entry name" value="Ribonuclease H-like"/>
    <property type="match status" value="1"/>
</dbReference>
<protein>
    <recommendedName>
        <fullName evidence="13 14">Crossover junction endodeoxyribonuclease RuvC</fullName>
        <ecNumber evidence="13 14">3.1.21.10</ecNumber>
    </recommendedName>
    <alternativeName>
        <fullName evidence="13">Holliday junction nuclease RuvC</fullName>
    </alternativeName>
    <alternativeName>
        <fullName evidence="13">Holliday junction resolvase RuvC</fullName>
    </alternativeName>
</protein>
<keyword evidence="10 13" id="KW-0233">DNA recombination</keyword>
<feature type="binding site" evidence="13">
    <location>
        <position position="75"/>
    </location>
    <ligand>
        <name>Mg(2+)</name>
        <dbReference type="ChEBI" id="CHEBI:18420"/>
        <label>2</label>
    </ligand>
</feature>
<comment type="similarity">
    <text evidence="1 13">Belongs to the RuvC family.</text>
</comment>
<dbReference type="GO" id="GO:0006281">
    <property type="term" value="P:DNA repair"/>
    <property type="evidence" value="ECO:0007669"/>
    <property type="project" value="UniProtKB-UniRule"/>
</dbReference>
<dbReference type="PANTHER" id="PTHR30194:SF3">
    <property type="entry name" value="CROSSOVER JUNCTION ENDODEOXYRIBONUCLEASE RUVC"/>
    <property type="match status" value="1"/>
</dbReference>
<evidence type="ECO:0000256" key="6">
    <source>
        <dbReference type="ARBA" id="ARBA00022763"/>
    </source>
</evidence>
<keyword evidence="7 13" id="KW-0378">Hydrolase</keyword>
<dbReference type="GO" id="GO:0000287">
    <property type="term" value="F:magnesium ion binding"/>
    <property type="evidence" value="ECO:0007669"/>
    <property type="project" value="UniProtKB-UniRule"/>
</dbReference>
<dbReference type="GO" id="GO:0005737">
    <property type="term" value="C:cytoplasm"/>
    <property type="evidence" value="ECO:0007669"/>
    <property type="project" value="UniProtKB-SubCell"/>
</dbReference>
<keyword evidence="8 13" id="KW-0460">Magnesium</keyword>
<evidence type="ECO:0000256" key="9">
    <source>
        <dbReference type="ARBA" id="ARBA00023125"/>
    </source>
</evidence>
<dbReference type="InterPro" id="IPR012337">
    <property type="entry name" value="RNaseH-like_sf"/>
</dbReference>
<dbReference type="Proteomes" id="UP000034785">
    <property type="component" value="Unassembled WGS sequence"/>
</dbReference>
<dbReference type="AlphaFoldDB" id="A0A0G1B6J0"/>
<comment type="function">
    <text evidence="13">The RuvA-RuvB-RuvC complex processes Holliday junction (HJ) DNA during genetic recombination and DNA repair. Endonuclease that resolves HJ intermediates. Cleaves cruciform DNA by making single-stranded nicks across the HJ at symmetrical positions within the homologous arms, yielding a 5'-phosphate and a 3'-hydroxyl group; requires a central core of homology in the junction. The consensus cleavage sequence is 5'-(A/T)TT(C/G)-3'. Cleavage occurs on the 3'-side of the TT dinucleotide at the point of strand exchange. HJ branch migration catalyzed by RuvA-RuvB allows RuvC to scan DNA until it finds its consensus sequence, where it cleaves and resolves the cruciform DNA.</text>
</comment>
<feature type="binding site" evidence="13">
    <location>
        <position position="159"/>
    </location>
    <ligand>
        <name>Mg(2+)</name>
        <dbReference type="ChEBI" id="CHEBI:18420"/>
        <label>1</label>
    </ligand>
</feature>
<evidence type="ECO:0000256" key="1">
    <source>
        <dbReference type="ARBA" id="ARBA00009518"/>
    </source>
</evidence>
<feature type="active site" evidence="13">
    <location>
        <position position="75"/>
    </location>
</feature>
<dbReference type="InterPro" id="IPR002176">
    <property type="entry name" value="X-over_junc_endoDNase_RuvC"/>
</dbReference>
<dbReference type="FunFam" id="3.30.420.10:FF:000002">
    <property type="entry name" value="Crossover junction endodeoxyribonuclease RuvC"/>
    <property type="match status" value="1"/>
</dbReference>
<dbReference type="PANTHER" id="PTHR30194">
    <property type="entry name" value="CROSSOVER JUNCTION ENDODEOXYRIBONUCLEASE RUVC"/>
    <property type="match status" value="1"/>
</dbReference>
<comment type="subcellular location">
    <subcellularLocation>
        <location evidence="13">Cytoplasm</location>
    </subcellularLocation>
</comment>
<dbReference type="Pfam" id="PF02075">
    <property type="entry name" value="RuvC"/>
    <property type="match status" value="1"/>
</dbReference>
<keyword evidence="4 13" id="KW-0479">Metal-binding</keyword>
<evidence type="ECO:0000256" key="14">
    <source>
        <dbReference type="NCBIfam" id="TIGR00228"/>
    </source>
</evidence>
<keyword evidence="11 13" id="KW-0234">DNA repair</keyword>
<comment type="cofactor">
    <cofactor evidence="13">
        <name>Mg(2+)</name>
        <dbReference type="ChEBI" id="CHEBI:18420"/>
    </cofactor>
    <text evidence="13">Binds 2 Mg(2+) ion per subunit.</text>
</comment>
<dbReference type="GO" id="GO:0008821">
    <property type="term" value="F:crossover junction DNA endonuclease activity"/>
    <property type="evidence" value="ECO:0007669"/>
    <property type="project" value="UniProtKB-UniRule"/>
</dbReference>
<evidence type="ECO:0000256" key="4">
    <source>
        <dbReference type="ARBA" id="ARBA00022723"/>
    </source>
</evidence>
<organism evidence="15 16">
    <name type="scientific">Candidatus Daviesbacteria bacterium GW2011_GWA2_42_7</name>
    <dbReference type="NCBI Taxonomy" id="1618425"/>
    <lineage>
        <taxon>Bacteria</taxon>
        <taxon>Candidatus Daviesiibacteriota</taxon>
    </lineage>
</organism>
<dbReference type="GO" id="GO:0048476">
    <property type="term" value="C:Holliday junction resolvase complex"/>
    <property type="evidence" value="ECO:0007669"/>
    <property type="project" value="UniProtKB-UniRule"/>
</dbReference>
<keyword evidence="9 13" id="KW-0238">DNA-binding</keyword>
<accession>A0A0G1B6J0</accession>
<reference evidence="15 16" key="1">
    <citation type="journal article" date="2015" name="Nature">
        <title>rRNA introns, odd ribosomes, and small enigmatic genomes across a large radiation of phyla.</title>
        <authorList>
            <person name="Brown C.T."/>
            <person name="Hug L.A."/>
            <person name="Thomas B.C."/>
            <person name="Sharon I."/>
            <person name="Castelle C.J."/>
            <person name="Singh A."/>
            <person name="Wilkins M.J."/>
            <person name="Williams K.H."/>
            <person name="Banfield J.F."/>
        </authorList>
    </citation>
    <scope>NUCLEOTIDE SEQUENCE [LARGE SCALE GENOMIC DNA]</scope>
</reference>
<name>A0A0G1B6J0_9BACT</name>
<evidence type="ECO:0000256" key="2">
    <source>
        <dbReference type="ARBA" id="ARBA00022490"/>
    </source>
</evidence>
<comment type="subunit">
    <text evidence="13">Homodimer which binds Holliday junction (HJ) DNA. The HJ becomes 2-fold symmetrical on binding to RuvC with unstacked arms; it has a different conformation from HJ DNA in complex with RuvA. In the full resolvosome a probable DNA-RuvA(4)-RuvB(12)-RuvC(2) complex forms which resolves the HJ.</text>
</comment>
<dbReference type="NCBIfam" id="TIGR00228">
    <property type="entry name" value="ruvC"/>
    <property type="match status" value="1"/>
</dbReference>
<keyword evidence="2 13" id="KW-0963">Cytoplasm</keyword>
<dbReference type="GO" id="GO:0003677">
    <property type="term" value="F:DNA binding"/>
    <property type="evidence" value="ECO:0007669"/>
    <property type="project" value="UniProtKB-KW"/>
</dbReference>
<comment type="catalytic activity">
    <reaction evidence="12 13">
        <text>Endonucleolytic cleavage at a junction such as a reciprocal single-stranded crossover between two homologous DNA duplexes (Holliday junction).</text>
        <dbReference type="EC" id="3.1.21.10"/>
    </reaction>
</comment>
<comment type="caution">
    <text evidence="15">The sequence shown here is derived from an EMBL/GenBank/DDBJ whole genome shotgun (WGS) entry which is preliminary data.</text>
</comment>
<proteinExistence type="inferred from homology"/>
<gene>
    <name evidence="13" type="primary">ruvC</name>
    <name evidence="15" type="ORF">UV41_C0067G0012</name>
</gene>
<evidence type="ECO:0000256" key="5">
    <source>
        <dbReference type="ARBA" id="ARBA00022759"/>
    </source>
</evidence>
<dbReference type="CDD" id="cd16962">
    <property type="entry name" value="RuvC"/>
    <property type="match status" value="1"/>
</dbReference>
<evidence type="ECO:0000256" key="12">
    <source>
        <dbReference type="ARBA" id="ARBA00029354"/>
    </source>
</evidence>
<evidence type="ECO:0000256" key="10">
    <source>
        <dbReference type="ARBA" id="ARBA00023172"/>
    </source>
</evidence>
<dbReference type="PRINTS" id="PR00696">
    <property type="entry name" value="RSOLVASERUVC"/>
</dbReference>
<dbReference type="EMBL" id="LCEJ01000067">
    <property type="protein sequence ID" value="KKS69015.1"/>
    <property type="molecule type" value="Genomic_DNA"/>
</dbReference>
<evidence type="ECO:0000256" key="3">
    <source>
        <dbReference type="ARBA" id="ARBA00022722"/>
    </source>
</evidence>
<dbReference type="PATRIC" id="fig|1618425.3.peg.886"/>
<dbReference type="GO" id="GO:0006310">
    <property type="term" value="P:DNA recombination"/>
    <property type="evidence" value="ECO:0007669"/>
    <property type="project" value="UniProtKB-UniRule"/>
</dbReference>
<evidence type="ECO:0000313" key="16">
    <source>
        <dbReference type="Proteomes" id="UP000034785"/>
    </source>
</evidence>
<feature type="binding site" evidence="13">
    <location>
        <position position="7"/>
    </location>
    <ligand>
        <name>Mg(2+)</name>
        <dbReference type="ChEBI" id="CHEBI:18420"/>
        <label>1</label>
    </ligand>
</feature>
<evidence type="ECO:0000313" key="15">
    <source>
        <dbReference type="EMBL" id="KKS69015.1"/>
    </source>
</evidence>
<dbReference type="InterPro" id="IPR036397">
    <property type="entry name" value="RNaseH_sf"/>
</dbReference>
<evidence type="ECO:0000256" key="7">
    <source>
        <dbReference type="ARBA" id="ARBA00022801"/>
    </source>
</evidence>
<dbReference type="HAMAP" id="MF_00034">
    <property type="entry name" value="RuvC"/>
    <property type="match status" value="1"/>
</dbReference>
<dbReference type="EC" id="3.1.21.10" evidence="13 14"/>
<evidence type="ECO:0000256" key="8">
    <source>
        <dbReference type="ARBA" id="ARBA00022842"/>
    </source>
</evidence>
<keyword evidence="3 13" id="KW-0540">Nuclease</keyword>
<dbReference type="Gene3D" id="3.30.420.10">
    <property type="entry name" value="Ribonuclease H-like superfamily/Ribonuclease H"/>
    <property type="match status" value="1"/>
</dbReference>
<keyword evidence="6 13" id="KW-0227">DNA damage</keyword>
<sequence length="177" mass="19311">MIILGIDPGTATTGYGLIKVPDDILGREFDYGIELITYGNISTSKDHLAQDRLLQIHRELKGVIAKYKPELIVIELLFFGANTRTAIAVGQARGVIMLAAAEYRVPIHEYTGPQVKLMVAGSGRADKNQVHDGVRKFLGTPGRRKNKLKVNWKGGHLDDATDALAIAICHVLKLAAK</sequence>
<feature type="active site" evidence="13">
    <location>
        <position position="159"/>
    </location>
</feature>
<evidence type="ECO:0000256" key="13">
    <source>
        <dbReference type="HAMAP-Rule" id="MF_00034"/>
    </source>
</evidence>
<evidence type="ECO:0000256" key="11">
    <source>
        <dbReference type="ARBA" id="ARBA00023204"/>
    </source>
</evidence>
<keyword evidence="5 13" id="KW-0255">Endonuclease</keyword>
<feature type="active site" evidence="13">
    <location>
        <position position="7"/>
    </location>
</feature>